<dbReference type="EMBL" id="CP003382">
    <property type="protein sequence ID" value="AFZ68255.1"/>
    <property type="molecule type" value="Genomic_DNA"/>
</dbReference>
<sequence length="413" mass="44548">MHIQYPFKLLLTASLTTALIACGSAGPTAGNPATPNPGAAGNIVIENADLLPYGDRLVFSQIGRPTYSLNDGSGTVLKLGVHDRITVRVKNSGTAVMDITGLNISGPWQLENAPALPVRLSGGESRELQLRFTASGPTTGANCVSYTSKEPTGAEASYQKCTFSGTLSVAAGGANKTVQLAGFWQPFPEGDHEPTLQQIVDLFGYKTILGTTTSRFRPYGEGDPAKPYGEEVISAYWQRADATKPVSVQTLAMFHGRNSNGTLQAQKLYWFNEGDAVAGEQQPDASGNPKPQVARQIMEQTAEGAQMFRPRQRSLDGKYTLAGLADVTFQPAGAFGLRVQDEYSVAALNTQSNRPGATLCNKFATGSLQVRFWPLRDRDNKVVPDTYLVGMDAYCDNYDYNDNVYLITNIKPK</sequence>
<feature type="chain" id="PRO_5003939031" description="Abnormal spindle-like microcephaly-associated protein ASH domain-containing protein" evidence="1">
    <location>
        <begin position="30"/>
        <end position="413"/>
    </location>
</feature>
<dbReference type="Proteomes" id="UP000010467">
    <property type="component" value="Chromosome"/>
</dbReference>
<dbReference type="KEGG" id="dpd:Deipe_2791"/>
<evidence type="ECO:0000313" key="2">
    <source>
        <dbReference type="EMBL" id="AFZ68255.1"/>
    </source>
</evidence>
<feature type="signal peptide" evidence="1">
    <location>
        <begin position="1"/>
        <end position="29"/>
    </location>
</feature>
<evidence type="ECO:0008006" key="4">
    <source>
        <dbReference type="Google" id="ProtNLM"/>
    </source>
</evidence>
<dbReference type="OrthoDB" id="51169at2"/>
<dbReference type="HOGENOM" id="CLU_665199_0_0_0"/>
<dbReference type="STRING" id="937777.Deipe_2791"/>
<dbReference type="AlphaFoldDB" id="L0A5F7"/>
<keyword evidence="3" id="KW-1185">Reference proteome</keyword>
<dbReference type="PATRIC" id="fig|937777.3.peg.2805"/>
<name>L0A5F7_DEIPD</name>
<proteinExistence type="predicted"/>
<organism evidence="2 3">
    <name type="scientific">Deinococcus peraridilitoris (strain DSM 19664 / LMG 22246 / CIP 109416 / KR-200)</name>
    <dbReference type="NCBI Taxonomy" id="937777"/>
    <lineage>
        <taxon>Bacteria</taxon>
        <taxon>Thermotogati</taxon>
        <taxon>Deinococcota</taxon>
        <taxon>Deinococci</taxon>
        <taxon>Deinococcales</taxon>
        <taxon>Deinococcaceae</taxon>
        <taxon>Deinococcus</taxon>
    </lineage>
</organism>
<accession>L0A5F7</accession>
<protein>
    <recommendedName>
        <fullName evidence="4">Abnormal spindle-like microcephaly-associated protein ASH domain-containing protein</fullName>
    </recommendedName>
</protein>
<keyword evidence="1" id="KW-0732">Signal</keyword>
<reference evidence="3" key="1">
    <citation type="submission" date="2012-03" db="EMBL/GenBank/DDBJ databases">
        <title>Complete sequence of chromosome of Deinococcus peraridilitoris DSM 19664.</title>
        <authorList>
            <person name="Lucas S."/>
            <person name="Copeland A."/>
            <person name="Lapidus A."/>
            <person name="Glavina del Rio T."/>
            <person name="Dalin E."/>
            <person name="Tice H."/>
            <person name="Bruce D."/>
            <person name="Goodwin L."/>
            <person name="Pitluck S."/>
            <person name="Peters L."/>
            <person name="Mikhailova N."/>
            <person name="Lu M."/>
            <person name="Kyrpides N."/>
            <person name="Mavromatis K."/>
            <person name="Ivanova N."/>
            <person name="Brettin T."/>
            <person name="Detter J.C."/>
            <person name="Han C."/>
            <person name="Larimer F."/>
            <person name="Land M."/>
            <person name="Hauser L."/>
            <person name="Markowitz V."/>
            <person name="Cheng J.-F."/>
            <person name="Hugenholtz P."/>
            <person name="Woyke T."/>
            <person name="Wu D."/>
            <person name="Pukall R."/>
            <person name="Steenblock K."/>
            <person name="Brambilla E."/>
            <person name="Klenk H.-P."/>
            <person name="Eisen J.A."/>
        </authorList>
    </citation>
    <scope>NUCLEOTIDE SEQUENCE [LARGE SCALE GENOMIC DNA]</scope>
    <source>
        <strain evidence="3">DSM 19664 / LMG 22246 / CIP 109416 / KR-200</strain>
    </source>
</reference>
<dbReference type="RefSeq" id="WP_015236557.1">
    <property type="nucleotide sequence ID" value="NC_019793.1"/>
</dbReference>
<dbReference type="eggNOG" id="COG3291">
    <property type="taxonomic scope" value="Bacteria"/>
</dbReference>
<evidence type="ECO:0000256" key="1">
    <source>
        <dbReference type="SAM" id="SignalP"/>
    </source>
</evidence>
<evidence type="ECO:0000313" key="3">
    <source>
        <dbReference type="Proteomes" id="UP000010467"/>
    </source>
</evidence>
<gene>
    <name evidence="2" type="ordered locus">Deipe_2791</name>
</gene>